<reference evidence="1" key="1">
    <citation type="journal article" date="2024" name="BMC Genomics">
        <title>Functional annotation of a divergent genome using sequence and structure-based similarity.</title>
        <authorList>
            <person name="Svedberg D."/>
            <person name="Winiger R.R."/>
            <person name="Berg A."/>
            <person name="Sharma H."/>
            <person name="Tellgren-Roth C."/>
            <person name="Debrunner-Vossbrinck B.A."/>
            <person name="Vossbrinck C.R."/>
            <person name="Barandun J."/>
        </authorList>
    </citation>
    <scope>NUCLEOTIDE SEQUENCE</scope>
    <source>
        <strain evidence="1">Illinois isolate</strain>
    </source>
</reference>
<dbReference type="EMBL" id="CP142726">
    <property type="protein sequence ID" value="WUR02358.1"/>
    <property type="molecule type" value="Genomic_DNA"/>
</dbReference>
<dbReference type="AlphaFoldDB" id="A0AAX4J8T1"/>
<proteinExistence type="predicted"/>
<sequence>MDFPSDTKKHKKVLDKIEKTKISSIYRDFISENPDLLSLNDSSQEEVSYYSFVLAKPYQKLLTFTVNGNISFYDLILILHPEKLDIHFFNIKNFIICDISNEKIRNYVLKMFTIRNLVFVDHTQTLKSLIKDEKIDVLYFKNNEFYKMKVKNIANIYKNIEKYFRFTDIEIRDVKCHLCKKDRWEVEMKNEFIFTERFNKFCKKCHMMINKVPRV</sequence>
<keyword evidence="2" id="KW-1185">Reference proteome</keyword>
<dbReference type="RefSeq" id="XP_065328503.1">
    <property type="nucleotide sequence ID" value="XM_065472431.1"/>
</dbReference>
<dbReference type="KEGG" id="vnx:VNE69_01296"/>
<dbReference type="Proteomes" id="UP001334084">
    <property type="component" value="Chromosome 1"/>
</dbReference>
<dbReference type="GeneID" id="90540160"/>
<protein>
    <submittedName>
        <fullName evidence="1">Uncharacterized protein</fullName>
    </submittedName>
</protein>
<evidence type="ECO:0000313" key="1">
    <source>
        <dbReference type="EMBL" id="WUR02358.1"/>
    </source>
</evidence>
<evidence type="ECO:0000313" key="2">
    <source>
        <dbReference type="Proteomes" id="UP001334084"/>
    </source>
</evidence>
<name>A0AAX4J8T1_9MICR</name>
<organism evidence="1 2">
    <name type="scientific">Vairimorpha necatrix</name>
    <dbReference type="NCBI Taxonomy" id="6039"/>
    <lineage>
        <taxon>Eukaryota</taxon>
        <taxon>Fungi</taxon>
        <taxon>Fungi incertae sedis</taxon>
        <taxon>Microsporidia</taxon>
        <taxon>Nosematidae</taxon>
        <taxon>Vairimorpha</taxon>
    </lineage>
</organism>
<accession>A0AAX4J8T1</accession>
<gene>
    <name evidence="1" type="ORF">VNE69_01296</name>
</gene>